<sequence>MGQQIRNKFEKVFQNNKDIIERQNVSAMLDVEHVGTVVSVSGSGSAFLDVLICSTTLLTAGYPSDRSSEINPLPPVLDDLLERTVTEDETWLHHFGPETEAGHANSPKK</sequence>
<proteinExistence type="predicted"/>
<name>A0ABQ8S5A2_PERAM</name>
<protein>
    <submittedName>
        <fullName evidence="1">Uncharacterized protein</fullName>
    </submittedName>
</protein>
<keyword evidence="2" id="KW-1185">Reference proteome</keyword>
<accession>A0ABQ8S5A2</accession>
<gene>
    <name evidence="1" type="ORF">ANN_26210</name>
</gene>
<organism evidence="1 2">
    <name type="scientific">Periplaneta americana</name>
    <name type="common">American cockroach</name>
    <name type="synonym">Blatta americana</name>
    <dbReference type="NCBI Taxonomy" id="6978"/>
    <lineage>
        <taxon>Eukaryota</taxon>
        <taxon>Metazoa</taxon>
        <taxon>Ecdysozoa</taxon>
        <taxon>Arthropoda</taxon>
        <taxon>Hexapoda</taxon>
        <taxon>Insecta</taxon>
        <taxon>Pterygota</taxon>
        <taxon>Neoptera</taxon>
        <taxon>Polyneoptera</taxon>
        <taxon>Dictyoptera</taxon>
        <taxon>Blattodea</taxon>
        <taxon>Blattoidea</taxon>
        <taxon>Blattidae</taxon>
        <taxon>Blattinae</taxon>
        <taxon>Periplaneta</taxon>
    </lineage>
</organism>
<dbReference type="Proteomes" id="UP001148838">
    <property type="component" value="Unassembled WGS sequence"/>
</dbReference>
<evidence type="ECO:0000313" key="1">
    <source>
        <dbReference type="EMBL" id="KAJ4429207.1"/>
    </source>
</evidence>
<dbReference type="EMBL" id="JAJSOF020000036">
    <property type="protein sequence ID" value="KAJ4429207.1"/>
    <property type="molecule type" value="Genomic_DNA"/>
</dbReference>
<evidence type="ECO:0000313" key="2">
    <source>
        <dbReference type="Proteomes" id="UP001148838"/>
    </source>
</evidence>
<comment type="caution">
    <text evidence="1">The sequence shown here is derived from an EMBL/GenBank/DDBJ whole genome shotgun (WGS) entry which is preliminary data.</text>
</comment>
<reference evidence="1 2" key="1">
    <citation type="journal article" date="2022" name="Allergy">
        <title>Genome assembly and annotation of Periplaneta americana reveal a comprehensive cockroach allergen profile.</title>
        <authorList>
            <person name="Wang L."/>
            <person name="Xiong Q."/>
            <person name="Saelim N."/>
            <person name="Wang L."/>
            <person name="Nong W."/>
            <person name="Wan A.T."/>
            <person name="Shi M."/>
            <person name="Liu X."/>
            <person name="Cao Q."/>
            <person name="Hui J.H.L."/>
            <person name="Sookrung N."/>
            <person name="Leung T.F."/>
            <person name="Tungtrongchitr A."/>
            <person name="Tsui S.K.W."/>
        </authorList>
    </citation>
    <scope>NUCLEOTIDE SEQUENCE [LARGE SCALE GENOMIC DNA]</scope>
    <source>
        <strain evidence="1">PWHHKU_190912</strain>
    </source>
</reference>